<dbReference type="EMBL" id="JABFDN010000013">
    <property type="protein sequence ID" value="NPU68956.1"/>
    <property type="molecule type" value="Genomic_DNA"/>
</dbReference>
<evidence type="ECO:0008006" key="4">
    <source>
        <dbReference type="Google" id="ProtNLM"/>
    </source>
</evidence>
<feature type="transmembrane region" description="Helical" evidence="1">
    <location>
        <begin position="12"/>
        <end position="31"/>
    </location>
</feature>
<sequence>MRIEAANDRRLVVVTALCAGAGTLYGAVMGAGGAASWWAALGYGFVGAVIGVPAAFVINISRSLFD</sequence>
<gene>
    <name evidence="2" type="ORF">HL667_28410</name>
</gene>
<comment type="caution">
    <text evidence="2">The sequence shown here is derived from an EMBL/GenBank/DDBJ whole genome shotgun (WGS) entry which is preliminary data.</text>
</comment>
<name>A0ABX2CL76_9BRAD</name>
<evidence type="ECO:0000313" key="3">
    <source>
        <dbReference type="Proteomes" id="UP000886476"/>
    </source>
</evidence>
<keyword evidence="1" id="KW-0812">Transmembrane</keyword>
<keyword evidence="1" id="KW-1133">Transmembrane helix</keyword>
<accession>A0ABX2CL76</accession>
<keyword evidence="3" id="KW-1185">Reference proteome</keyword>
<dbReference type="Proteomes" id="UP000886476">
    <property type="component" value="Unassembled WGS sequence"/>
</dbReference>
<feature type="transmembrane region" description="Helical" evidence="1">
    <location>
        <begin position="37"/>
        <end position="60"/>
    </location>
</feature>
<evidence type="ECO:0000256" key="1">
    <source>
        <dbReference type="SAM" id="Phobius"/>
    </source>
</evidence>
<reference evidence="2" key="1">
    <citation type="submission" date="2020-05" db="EMBL/GenBank/DDBJ databases">
        <title>Nod-independent and nitrogen-fixing Bradyrhizobium aeschynomene sp. nov. isolated from nodules of Aeschynomene indica.</title>
        <authorList>
            <person name="Zhang Z."/>
        </authorList>
    </citation>
    <scope>NUCLEOTIDE SEQUENCE</scope>
    <source>
        <strain evidence="2">83012</strain>
    </source>
</reference>
<keyword evidence="1" id="KW-0472">Membrane</keyword>
<protein>
    <recommendedName>
        <fullName evidence="4">Major facilitator superfamily (MFS) profile domain-containing protein</fullName>
    </recommendedName>
</protein>
<organism evidence="2 3">
    <name type="scientific">Bradyrhizobium aeschynomenes</name>
    <dbReference type="NCBI Taxonomy" id="2734909"/>
    <lineage>
        <taxon>Bacteria</taxon>
        <taxon>Pseudomonadati</taxon>
        <taxon>Pseudomonadota</taxon>
        <taxon>Alphaproteobacteria</taxon>
        <taxon>Hyphomicrobiales</taxon>
        <taxon>Nitrobacteraceae</taxon>
        <taxon>Bradyrhizobium</taxon>
    </lineage>
</organism>
<proteinExistence type="predicted"/>
<evidence type="ECO:0000313" key="2">
    <source>
        <dbReference type="EMBL" id="NPU68956.1"/>
    </source>
</evidence>